<accession>A0AA48I1V2</accession>
<dbReference type="PANTHER" id="PTHR35152:SF1">
    <property type="entry name" value="DOMAIN SIGNALLING PROTEIN, PUTATIVE (AFU_ORTHOLOGUE AFUA_5G11310)-RELATED"/>
    <property type="match status" value="1"/>
</dbReference>
<evidence type="ECO:0000313" key="5">
    <source>
        <dbReference type="Proteomes" id="UP001233271"/>
    </source>
</evidence>
<dbReference type="Proteomes" id="UP001233271">
    <property type="component" value="Chromosome 2"/>
</dbReference>
<keyword evidence="2" id="KW-1133">Transmembrane helix</keyword>
<evidence type="ECO:0000313" key="4">
    <source>
        <dbReference type="EMBL" id="BEI89664.1"/>
    </source>
</evidence>
<dbReference type="PANTHER" id="PTHR35152">
    <property type="entry name" value="DOMAIN SIGNALLING PROTEIN, PUTATIVE (AFU_ORTHOLOGUE AFUA_5G11310)-RELATED"/>
    <property type="match status" value="1"/>
</dbReference>
<protein>
    <recommendedName>
        <fullName evidence="3">MHYT domain-containing protein</fullName>
    </recommendedName>
</protein>
<reference evidence="4" key="1">
    <citation type="journal article" date="2023" name="BMC Genomics">
        <title>Chromosome-level genome assemblies of Cutaneotrichosporon spp. (Trichosporonales, Basidiomycota) reveal imbalanced evolution between nucleotide sequences and chromosome synteny.</title>
        <authorList>
            <person name="Kobayashi Y."/>
            <person name="Kayamori A."/>
            <person name="Aoki K."/>
            <person name="Shiwa Y."/>
            <person name="Matsutani M."/>
            <person name="Fujita N."/>
            <person name="Sugita T."/>
            <person name="Iwasaki W."/>
            <person name="Tanaka N."/>
            <person name="Takashima M."/>
        </authorList>
    </citation>
    <scope>NUCLEOTIDE SEQUENCE</scope>
    <source>
        <strain evidence="4">HIS019</strain>
    </source>
</reference>
<feature type="transmembrane region" description="Helical" evidence="2">
    <location>
        <begin position="288"/>
        <end position="313"/>
    </location>
</feature>
<evidence type="ECO:0000259" key="3">
    <source>
        <dbReference type="PROSITE" id="PS50924"/>
    </source>
</evidence>
<feature type="region of interest" description="Disordered" evidence="1">
    <location>
        <begin position="732"/>
        <end position="753"/>
    </location>
</feature>
<evidence type="ECO:0000256" key="2">
    <source>
        <dbReference type="SAM" id="Phobius"/>
    </source>
</evidence>
<keyword evidence="5" id="KW-1185">Reference proteome</keyword>
<feature type="transmembrane region" description="Helical" evidence="2">
    <location>
        <begin position="76"/>
        <end position="104"/>
    </location>
</feature>
<keyword evidence="2" id="KW-0812">Transmembrane</keyword>
<sequence length="938" mass="102750">MSGLHFLPDGTLNRTDPLVLANEKLAQYYSQGHGNPVPIDPIPGVIVASILVSILGSYATLLVLGRRTSPRGARNLALLLLAAVCFAAVAVWGMHFVSMISIRLNATRGLSHIGLKESDIGQVVWYITFSPGMTVLSLFVPLVATAFAFWFLASEVEFNYWRGLISGIIVGLTIGLMHYSAAFKLPYLAPEYTTVTVVFSLILACIAATVALGLFFRLREQWQDSFWKRCVCALALATAVCGMHYLGLGGARYFVKQNIAFPEKGAVLESATKGPWVLLSGKSQANRLTVAIGVMCACIIALSAAIAILDYLIRRDIRNKARHIVVASAAFDPTGKLLVRHDGTIPMQIIQTDADLSRVLNELDPRRPTFQWLYQLSFNWQIVTPFVPRILREIANRGKTTETPPPPTSDRSMNRSVWEQLLFRSRFVEACVLLAHQLDLSIESLGVMFDRVLTTGTRQQSPGDALGDEKNLKADDESSIHGITVHLTASEGVMLFIVRTIGHGNPASHDVPSAEKQLGVSSDNVDSYLVRGYRLTETRFFSKTLADNMGVSKQEMDVFLSACKTYAKRGTRAVVQSGGAYLGLFGVRPTSDNGLDVLVYNFARHQIPAYRLPDVSYPLTPSMRAFIRDCANLSMGEVLQRCNDAVQAAENSDNGSILSLDETLYEFQAAIAVAVEALTTALRCWPDLQVTARLSPEILGLPTSDSDDKLPAQMIVFEVVLGAPEARITPVQSRASGVQAPGVRSGRHDSDKPPAPFVYTPYNLFTKSQTMLMRARGRQDFNRASQADLGRLYPFIANDVAAELREAEEKKRRANGRFTSRMSKISKGLSVDTSGRAPSFREGAHEMEMPVSPGSEPDAVPPAGVRKVGDGFGRKAGSVKTDRFEEEEDLRSQTTTDAPGPAVYGDIRLKAEGWYSRSMRTMERNDRGGLLNGVDLSE</sequence>
<feature type="transmembrane region" description="Helical" evidence="2">
    <location>
        <begin position="124"/>
        <end position="152"/>
    </location>
</feature>
<gene>
    <name evidence="4" type="ORF">CcaverHIS019_0210260</name>
</gene>
<dbReference type="EMBL" id="AP028213">
    <property type="protein sequence ID" value="BEI89664.1"/>
    <property type="molecule type" value="Genomic_DNA"/>
</dbReference>
<dbReference type="AlphaFoldDB" id="A0AA48I1V2"/>
<feature type="region of interest" description="Disordered" evidence="1">
    <location>
        <begin position="866"/>
        <end position="903"/>
    </location>
</feature>
<proteinExistence type="predicted"/>
<feature type="domain" description="MHYT" evidence="3">
    <location>
        <begin position="41"/>
        <end position="254"/>
    </location>
</feature>
<dbReference type="RefSeq" id="XP_060454930.1">
    <property type="nucleotide sequence ID" value="XM_060598103.1"/>
</dbReference>
<dbReference type="KEGG" id="ccac:CcaHIS019_0210260"/>
<feature type="transmembrane region" description="Helical" evidence="2">
    <location>
        <begin position="42"/>
        <end position="64"/>
    </location>
</feature>
<feature type="transmembrane region" description="Helical" evidence="2">
    <location>
        <begin position="195"/>
        <end position="218"/>
    </location>
</feature>
<dbReference type="GeneID" id="85493535"/>
<organism evidence="4 5">
    <name type="scientific">Cutaneotrichosporon cavernicola</name>
    <dbReference type="NCBI Taxonomy" id="279322"/>
    <lineage>
        <taxon>Eukaryota</taxon>
        <taxon>Fungi</taxon>
        <taxon>Dikarya</taxon>
        <taxon>Basidiomycota</taxon>
        <taxon>Agaricomycotina</taxon>
        <taxon>Tremellomycetes</taxon>
        <taxon>Trichosporonales</taxon>
        <taxon>Trichosporonaceae</taxon>
        <taxon>Cutaneotrichosporon</taxon>
    </lineage>
</organism>
<feature type="transmembrane region" description="Helical" evidence="2">
    <location>
        <begin position="164"/>
        <end position="183"/>
    </location>
</feature>
<name>A0AA48I1V2_9TREE</name>
<dbReference type="InterPro" id="IPR005330">
    <property type="entry name" value="MHYT_dom"/>
</dbReference>
<dbReference type="PROSITE" id="PS50924">
    <property type="entry name" value="MHYT"/>
    <property type="match status" value="1"/>
</dbReference>
<dbReference type="Pfam" id="PF03707">
    <property type="entry name" value="MHYT"/>
    <property type="match status" value="1"/>
</dbReference>
<keyword evidence="2" id="KW-0472">Membrane</keyword>
<evidence type="ECO:0000256" key="1">
    <source>
        <dbReference type="SAM" id="MobiDB-lite"/>
    </source>
</evidence>